<dbReference type="Pfam" id="PF06199">
    <property type="entry name" value="Phage_tail_2"/>
    <property type="match status" value="1"/>
</dbReference>
<dbReference type="Gene3D" id="4.10.410.40">
    <property type="match status" value="1"/>
</dbReference>
<dbReference type="RefSeq" id="WP_074707568.1">
    <property type="nucleotide sequence ID" value="NZ_FNOP01000015.1"/>
</dbReference>
<gene>
    <name evidence="1" type="ORF">SAMN05216495_11545</name>
</gene>
<name>A0A1H2ZKH9_ACIFE</name>
<dbReference type="NCBIfam" id="NF047353">
    <property type="entry name" value="tube_lmo2291"/>
    <property type="match status" value="1"/>
</dbReference>
<sequence>MATTTFPSRSEASNTATAGKDYLIYLNAGESDTNPTWLLLGGQRSGDLTRQADEIDASSKTSSGWKSTIPGLRNWSLDLESVYLAGDKGAKFLEASFFAGKQVHIKFEYPDKSYVTGWGSVTECSLSTPHDDVATLSGTISGDGPLSELKSADGTVVPTGK</sequence>
<protein>
    <submittedName>
        <fullName evidence="1">Phage major tail protein, TP901-1 family</fullName>
    </submittedName>
</protein>
<evidence type="ECO:0000313" key="2">
    <source>
        <dbReference type="Proteomes" id="UP000182379"/>
    </source>
</evidence>
<evidence type="ECO:0000313" key="1">
    <source>
        <dbReference type="EMBL" id="SDX18012.1"/>
    </source>
</evidence>
<dbReference type="Proteomes" id="UP000182379">
    <property type="component" value="Unassembled WGS sequence"/>
</dbReference>
<proteinExistence type="predicted"/>
<organism evidence="1 2">
    <name type="scientific">Acidaminococcus fermentans</name>
    <dbReference type="NCBI Taxonomy" id="905"/>
    <lineage>
        <taxon>Bacteria</taxon>
        <taxon>Bacillati</taxon>
        <taxon>Bacillota</taxon>
        <taxon>Negativicutes</taxon>
        <taxon>Acidaminococcales</taxon>
        <taxon>Acidaminococcaceae</taxon>
        <taxon>Acidaminococcus</taxon>
    </lineage>
</organism>
<dbReference type="AlphaFoldDB" id="A0A1H2ZKH9"/>
<accession>A0A1H2ZKH9</accession>
<dbReference type="EMBL" id="FNOP01000015">
    <property type="protein sequence ID" value="SDX18012.1"/>
    <property type="molecule type" value="Genomic_DNA"/>
</dbReference>
<dbReference type="InterPro" id="IPR011855">
    <property type="entry name" value="Phgtail_TP901_1"/>
</dbReference>
<dbReference type="NCBIfam" id="TIGR02126">
    <property type="entry name" value="phgtail_TP901_1"/>
    <property type="match status" value="1"/>
</dbReference>
<reference evidence="1 2" key="1">
    <citation type="submission" date="2016-10" db="EMBL/GenBank/DDBJ databases">
        <authorList>
            <person name="Varghese N."/>
            <person name="Submissions S."/>
        </authorList>
    </citation>
    <scope>NUCLEOTIDE SEQUENCE [LARGE SCALE GENOMIC DNA]</scope>
    <source>
        <strain evidence="1 2">WCC6</strain>
    </source>
</reference>
<comment type="caution">
    <text evidence="1">The sequence shown here is derived from an EMBL/GenBank/DDBJ whole genome shotgun (WGS) entry which is preliminary data.</text>
</comment>